<evidence type="ECO:0000313" key="6">
    <source>
        <dbReference type="Proteomes" id="UP000663760"/>
    </source>
</evidence>
<feature type="region of interest" description="SAW" evidence="3">
    <location>
        <begin position="548"/>
        <end position="627"/>
    </location>
</feature>
<dbReference type="AlphaFoldDB" id="A0A7I8K3W8"/>
<name>A0A7I8K3W8_SPIIN</name>
<dbReference type="PANTHER" id="PTHR31636">
    <property type="entry name" value="OSJNBA0084A10.13 PROTEIN-RELATED"/>
    <property type="match status" value="1"/>
</dbReference>
<evidence type="ECO:0000256" key="2">
    <source>
        <dbReference type="ARBA" id="ARBA00023163"/>
    </source>
</evidence>
<evidence type="ECO:0000256" key="3">
    <source>
        <dbReference type="PROSITE-ProRule" id="PRU01191"/>
    </source>
</evidence>
<dbReference type="OrthoDB" id="1902659at2759"/>
<keyword evidence="2" id="KW-0804">Transcription</keyword>
<keyword evidence="1" id="KW-0805">Transcription regulation</keyword>
<feature type="short sequence motif" description="LXXLL motif" evidence="3">
    <location>
        <begin position="462"/>
        <end position="466"/>
    </location>
</feature>
<dbReference type="PROSITE" id="PS50985">
    <property type="entry name" value="GRAS"/>
    <property type="match status" value="1"/>
</dbReference>
<reference evidence="5" key="1">
    <citation type="submission" date="2020-02" db="EMBL/GenBank/DDBJ databases">
        <authorList>
            <person name="Scholz U."/>
            <person name="Mascher M."/>
            <person name="Fiebig A."/>
        </authorList>
    </citation>
    <scope>NUCLEOTIDE SEQUENCE</scope>
</reference>
<feature type="short sequence motif" description="VHIID" evidence="3">
    <location>
        <begin position="369"/>
        <end position="373"/>
    </location>
</feature>
<organism evidence="5 6">
    <name type="scientific">Spirodela intermedia</name>
    <name type="common">Intermediate duckweed</name>
    <dbReference type="NCBI Taxonomy" id="51605"/>
    <lineage>
        <taxon>Eukaryota</taxon>
        <taxon>Viridiplantae</taxon>
        <taxon>Streptophyta</taxon>
        <taxon>Embryophyta</taxon>
        <taxon>Tracheophyta</taxon>
        <taxon>Spermatophyta</taxon>
        <taxon>Magnoliopsida</taxon>
        <taxon>Liliopsida</taxon>
        <taxon>Araceae</taxon>
        <taxon>Lemnoideae</taxon>
        <taxon>Spirodela</taxon>
    </lineage>
</organism>
<feature type="region of interest" description="VHIID" evidence="3">
    <location>
        <begin position="338"/>
        <end position="403"/>
    </location>
</feature>
<gene>
    <name evidence="5" type="ORF">SI8410_02003081</name>
</gene>
<feature type="region of interest" description="Leucine repeat II (LRII)" evidence="3">
    <location>
        <begin position="413"/>
        <end position="445"/>
    </location>
</feature>
<proteinExistence type="inferred from homology"/>
<sequence length="642" mass="71363">MLAGCSSTLLSLRHRLRSEASSVPFQACHLQVQEDLYPSQQKMSTQRLDLPCSFSRKEGPRITLSLDKAIETTGGCSFRHNPAAPSSSSSSLVANGASWESRREVEGAYWEKNAPGLKRFHEWTYIDDQIEERIKRKKTGSDRQQLPGGGDDGWFPNNAVERPPMEEERPLFLPGVAVFPSLPCSSAAVANRVEAEGSTSDGSKQKVKSDSGSSSGSRSSSPDLNENSSDYPHAREAGEVVPGDSGDATKLVRQGLELVNLLTSCVESIGSRNHEATTFFLGRLGELASPVGSTLHRVAAYFTEALVLRVVKLWPHIFSIAPRRELLDRMEDDNTTALRVLNGVSPVLKFIYFTINERLLREFQGKERIHIIDFDIKQGLQWPSLFQSLASRPNPPAQVRITGVGESKQELQETGARLAAFAEALDLPFEFHAVVDRLEDVRLWMLHVKERDSVAVNCVLQLHKLLYDDSGAALTDFLGLIRSTNPEIVLMAEQEAANNDPRWETRFSSSLQYYSAIFDMVDSSLPMESPARVKVEEMFAREIRSIVSGDGGERVERHEVFGEWRKMMEERGFRCAGIGERERLLSQMLLRMFACKNYGLEKQGEHGGGGLTLRWLDQPLYTVSAWAPCETAAATSSRSPPG</sequence>
<comment type="caution">
    <text evidence="3">Lacks conserved residue(s) required for the propagation of feature annotation.</text>
</comment>
<evidence type="ECO:0000313" key="5">
    <source>
        <dbReference type="EMBL" id="CAA7391867.1"/>
    </source>
</evidence>
<dbReference type="Pfam" id="PF03514">
    <property type="entry name" value="GRAS"/>
    <property type="match status" value="1"/>
</dbReference>
<feature type="region of interest" description="PFYRE" evidence="3">
    <location>
        <begin position="454"/>
        <end position="545"/>
    </location>
</feature>
<feature type="region of interest" description="Disordered" evidence="4">
    <location>
        <begin position="135"/>
        <end position="161"/>
    </location>
</feature>
<evidence type="ECO:0000256" key="1">
    <source>
        <dbReference type="ARBA" id="ARBA00023015"/>
    </source>
</evidence>
<dbReference type="EMBL" id="LR746265">
    <property type="protein sequence ID" value="CAA7391867.1"/>
    <property type="molecule type" value="Genomic_DNA"/>
</dbReference>
<evidence type="ECO:0000256" key="4">
    <source>
        <dbReference type="SAM" id="MobiDB-lite"/>
    </source>
</evidence>
<keyword evidence="6" id="KW-1185">Reference proteome</keyword>
<dbReference type="Proteomes" id="UP000663760">
    <property type="component" value="Chromosome 2"/>
</dbReference>
<feature type="region of interest" description="Disordered" evidence="4">
    <location>
        <begin position="193"/>
        <end position="246"/>
    </location>
</feature>
<accession>A0A7I8K3W8</accession>
<protein>
    <submittedName>
        <fullName evidence="5">Uncharacterized protein</fullName>
    </submittedName>
</protein>
<comment type="similarity">
    <text evidence="3">Belongs to the GRAS family.</text>
</comment>
<dbReference type="InterPro" id="IPR005202">
    <property type="entry name" value="TF_GRAS"/>
</dbReference>
<feature type="compositionally biased region" description="Low complexity" evidence="4">
    <location>
        <begin position="210"/>
        <end position="223"/>
    </location>
</feature>